<protein>
    <submittedName>
        <fullName evidence="1">Uncharacterized protein</fullName>
    </submittedName>
</protein>
<dbReference type="Proteomes" id="UP001589854">
    <property type="component" value="Unassembled WGS sequence"/>
</dbReference>
<name>A0ABV6GNC9_9BACI</name>
<sequence length="44" mass="4980">MRLAYVYGIPDTKAELYGLRGKEEDESLGATYLKNILTSRKVDT</sequence>
<accession>A0ABV6GNC9</accession>
<reference evidence="1 2" key="1">
    <citation type="submission" date="2024-09" db="EMBL/GenBank/DDBJ databases">
        <authorList>
            <person name="Sun Q."/>
            <person name="Mori K."/>
        </authorList>
    </citation>
    <scope>NUCLEOTIDE SEQUENCE [LARGE SCALE GENOMIC DNA]</scope>
    <source>
        <strain evidence="1 2">CCM 7228</strain>
    </source>
</reference>
<dbReference type="RefSeq" id="WP_378939042.1">
    <property type="nucleotide sequence ID" value="NZ_JBHLVO010000040.1"/>
</dbReference>
<comment type="caution">
    <text evidence="1">The sequence shown here is derived from an EMBL/GenBank/DDBJ whole genome shotgun (WGS) entry which is preliminary data.</text>
</comment>
<gene>
    <name evidence="1" type="ORF">ACFFIX_25130</name>
</gene>
<dbReference type="EMBL" id="JBHLVO010000040">
    <property type="protein sequence ID" value="MFC0274614.1"/>
    <property type="molecule type" value="Genomic_DNA"/>
</dbReference>
<evidence type="ECO:0000313" key="1">
    <source>
        <dbReference type="EMBL" id="MFC0274614.1"/>
    </source>
</evidence>
<proteinExistence type="predicted"/>
<keyword evidence="2" id="KW-1185">Reference proteome</keyword>
<organism evidence="1 2">
    <name type="scientific">Metabacillus herbersteinensis</name>
    <dbReference type="NCBI Taxonomy" id="283816"/>
    <lineage>
        <taxon>Bacteria</taxon>
        <taxon>Bacillati</taxon>
        <taxon>Bacillota</taxon>
        <taxon>Bacilli</taxon>
        <taxon>Bacillales</taxon>
        <taxon>Bacillaceae</taxon>
        <taxon>Metabacillus</taxon>
    </lineage>
</organism>
<evidence type="ECO:0000313" key="2">
    <source>
        <dbReference type="Proteomes" id="UP001589854"/>
    </source>
</evidence>